<gene>
    <name evidence="8" type="ORF">EP51_10315</name>
</gene>
<proteinExistence type="inferred from homology"/>
<keyword evidence="6" id="KW-0046">Antibiotic resistance</keyword>
<keyword evidence="5 8" id="KW-0067">ATP-binding</keyword>
<name>A0A076ENG2_RHOOP</name>
<dbReference type="PROSITE" id="PS00211">
    <property type="entry name" value="ABC_TRANSPORTER_1"/>
    <property type="match status" value="1"/>
</dbReference>
<dbReference type="CDD" id="cd03230">
    <property type="entry name" value="ABC_DR_subfamily_A"/>
    <property type="match status" value="1"/>
</dbReference>
<dbReference type="PANTHER" id="PTHR42711:SF5">
    <property type="entry name" value="ABC TRANSPORTER ATP-BINDING PROTEIN NATA"/>
    <property type="match status" value="1"/>
</dbReference>
<sequence>MAAISVENLVKTFGPTRALDGLDLEVGTGEVHGFLGPNGSGKSTTIRVLLGLLRADSGSATLLGGDPWRDSVSLHRRLAYVPGDVNLWPNLTGGEAIDLLAGLRGGLDEPRRAELLERFELDPTKKARTYSKGNRQKVALVAAFASDVELYVLDEPTSGLDPLMESVFQDCVEEMSDAGKTVLLSSHILAEVEALCDRVSIIREGRTVETGTLAELRHLTRTSITADTQRPVTGLDAVEGVYDGRVDGLHTRCEVDTSAIDGVLRHLLTFGIMSLTSTPPTLEELFLRHYGDELAREGENHRRAESGTRTR</sequence>
<dbReference type="eggNOG" id="COG1131">
    <property type="taxonomic scope" value="Bacteria"/>
</dbReference>
<dbReference type="RefSeq" id="WP_128639160.1">
    <property type="nucleotide sequence ID" value="NZ_CP008947.1"/>
</dbReference>
<evidence type="ECO:0000259" key="7">
    <source>
        <dbReference type="PROSITE" id="PS50893"/>
    </source>
</evidence>
<evidence type="ECO:0000256" key="2">
    <source>
        <dbReference type="ARBA" id="ARBA00005417"/>
    </source>
</evidence>
<evidence type="ECO:0000256" key="4">
    <source>
        <dbReference type="ARBA" id="ARBA00022741"/>
    </source>
</evidence>
<dbReference type="PROSITE" id="PS50893">
    <property type="entry name" value="ABC_TRANSPORTER_2"/>
    <property type="match status" value="1"/>
</dbReference>
<dbReference type="InterPro" id="IPR003439">
    <property type="entry name" value="ABC_transporter-like_ATP-bd"/>
</dbReference>
<dbReference type="InterPro" id="IPR050763">
    <property type="entry name" value="ABC_transporter_ATP-binding"/>
</dbReference>
<keyword evidence="3" id="KW-0813">Transport</keyword>
<accession>A0A076ENG2</accession>
<dbReference type="EMBL" id="CP008947">
    <property type="protein sequence ID" value="AII04979.1"/>
    <property type="molecule type" value="Genomic_DNA"/>
</dbReference>
<evidence type="ECO:0000313" key="8">
    <source>
        <dbReference type="EMBL" id="AII04979.1"/>
    </source>
</evidence>
<dbReference type="GO" id="GO:0005886">
    <property type="term" value="C:plasma membrane"/>
    <property type="evidence" value="ECO:0007669"/>
    <property type="project" value="UniProtKB-SubCell"/>
</dbReference>
<keyword evidence="4" id="KW-0547">Nucleotide-binding</keyword>
<dbReference type="GO" id="GO:0046677">
    <property type="term" value="P:response to antibiotic"/>
    <property type="evidence" value="ECO:0007669"/>
    <property type="project" value="UniProtKB-KW"/>
</dbReference>
<evidence type="ECO:0000256" key="5">
    <source>
        <dbReference type="ARBA" id="ARBA00022840"/>
    </source>
</evidence>
<dbReference type="Proteomes" id="UP000028488">
    <property type="component" value="Chromosome"/>
</dbReference>
<dbReference type="AlphaFoldDB" id="A0A076ENG2"/>
<protein>
    <submittedName>
        <fullName evidence="8">ABC transporter ATP-binding protein</fullName>
    </submittedName>
</protein>
<organism evidence="8 9">
    <name type="scientific">Rhodococcus opacus</name>
    <name type="common">Nocardia opaca</name>
    <dbReference type="NCBI Taxonomy" id="37919"/>
    <lineage>
        <taxon>Bacteria</taxon>
        <taxon>Bacillati</taxon>
        <taxon>Actinomycetota</taxon>
        <taxon>Actinomycetes</taxon>
        <taxon>Mycobacteriales</taxon>
        <taxon>Nocardiaceae</taxon>
        <taxon>Rhodococcus</taxon>
    </lineage>
</organism>
<evidence type="ECO:0000256" key="3">
    <source>
        <dbReference type="ARBA" id="ARBA00022448"/>
    </source>
</evidence>
<reference evidence="8 9" key="1">
    <citation type="submission" date="2014-07" db="EMBL/GenBank/DDBJ databases">
        <title>Genome Sequence of Rhodococcus opacus Strain R7, a Biodegrader of Mono- and Polycyclic Aromatic Hydrocarbons.</title>
        <authorList>
            <person name="Di Gennaro P."/>
            <person name="Zampolli J."/>
            <person name="Presti I."/>
            <person name="Cappelletti M."/>
            <person name="D'Ursi P."/>
            <person name="Orro A."/>
            <person name="Mezzelani A."/>
            <person name="Milanesi L."/>
        </authorList>
    </citation>
    <scope>NUCLEOTIDE SEQUENCE [LARGE SCALE GENOMIC DNA]</scope>
    <source>
        <strain evidence="8 9">R7</strain>
    </source>
</reference>
<comment type="subcellular location">
    <subcellularLocation>
        <location evidence="1">Cell membrane</location>
        <topology evidence="1">Peripheral membrane protein</topology>
    </subcellularLocation>
</comment>
<dbReference type="SUPFAM" id="SSF52540">
    <property type="entry name" value="P-loop containing nucleoside triphosphate hydrolases"/>
    <property type="match status" value="1"/>
</dbReference>
<evidence type="ECO:0000313" key="9">
    <source>
        <dbReference type="Proteomes" id="UP000028488"/>
    </source>
</evidence>
<dbReference type="InterPro" id="IPR027417">
    <property type="entry name" value="P-loop_NTPase"/>
</dbReference>
<dbReference type="GO" id="GO:0005524">
    <property type="term" value="F:ATP binding"/>
    <property type="evidence" value="ECO:0007669"/>
    <property type="project" value="UniProtKB-KW"/>
</dbReference>
<evidence type="ECO:0000256" key="6">
    <source>
        <dbReference type="ARBA" id="ARBA00023251"/>
    </source>
</evidence>
<dbReference type="PANTHER" id="PTHR42711">
    <property type="entry name" value="ABC TRANSPORTER ATP-BINDING PROTEIN"/>
    <property type="match status" value="1"/>
</dbReference>
<comment type="similarity">
    <text evidence="2">Belongs to the ABC transporter superfamily.</text>
</comment>
<dbReference type="GO" id="GO:0016887">
    <property type="term" value="F:ATP hydrolysis activity"/>
    <property type="evidence" value="ECO:0007669"/>
    <property type="project" value="InterPro"/>
</dbReference>
<feature type="domain" description="ABC transporter" evidence="7">
    <location>
        <begin position="4"/>
        <end position="229"/>
    </location>
</feature>
<dbReference type="InterPro" id="IPR003593">
    <property type="entry name" value="AAA+_ATPase"/>
</dbReference>
<dbReference type="Pfam" id="PF00005">
    <property type="entry name" value="ABC_tran"/>
    <property type="match status" value="1"/>
</dbReference>
<dbReference type="InterPro" id="IPR017871">
    <property type="entry name" value="ABC_transporter-like_CS"/>
</dbReference>
<evidence type="ECO:0000256" key="1">
    <source>
        <dbReference type="ARBA" id="ARBA00004202"/>
    </source>
</evidence>
<dbReference type="Gene3D" id="3.40.50.300">
    <property type="entry name" value="P-loop containing nucleotide triphosphate hydrolases"/>
    <property type="match status" value="1"/>
</dbReference>
<dbReference type="SMART" id="SM00382">
    <property type="entry name" value="AAA"/>
    <property type="match status" value="1"/>
</dbReference>